<feature type="chain" id="PRO_5012884123" evidence="1">
    <location>
        <begin position="25"/>
        <end position="115"/>
    </location>
</feature>
<evidence type="ECO:0000313" key="3">
    <source>
        <dbReference type="Proteomes" id="UP000189935"/>
    </source>
</evidence>
<name>A0A1M6TSJ3_9BRAD</name>
<dbReference type="EMBL" id="LT670844">
    <property type="protein sequence ID" value="SHK59972.1"/>
    <property type="molecule type" value="Genomic_DNA"/>
</dbReference>
<feature type="signal peptide" evidence="1">
    <location>
        <begin position="1"/>
        <end position="24"/>
    </location>
</feature>
<dbReference type="AlphaFoldDB" id="A0A1M6TSJ3"/>
<dbReference type="Proteomes" id="UP000189935">
    <property type="component" value="Chromosome I"/>
</dbReference>
<sequence>MNRFAYAAFGLIAASLSLCEPASAQQSLPLQRAPFTATLSNNVPLAFGMGVTDVSRALGEPLSYVSGRPGDEIYLAIRNLGGSGLINHNDRLYLLFRNGRLAGWKGDWGHNWMWQ</sequence>
<dbReference type="RefSeq" id="WP_079540097.1">
    <property type="nucleotide sequence ID" value="NZ_LT670844.1"/>
</dbReference>
<proteinExistence type="predicted"/>
<keyword evidence="1" id="KW-0732">Signal</keyword>
<reference evidence="2 3" key="1">
    <citation type="submission" date="2016-11" db="EMBL/GenBank/DDBJ databases">
        <authorList>
            <person name="Jaros S."/>
            <person name="Januszkiewicz K."/>
            <person name="Wedrychowicz H."/>
        </authorList>
    </citation>
    <scope>NUCLEOTIDE SEQUENCE [LARGE SCALE GENOMIC DNA]</scope>
    <source>
        <strain evidence="2 3">GAS499</strain>
    </source>
</reference>
<gene>
    <name evidence="2" type="ORF">SAMN05444159_3685</name>
</gene>
<accession>A0A1M6TSJ3</accession>
<protein>
    <submittedName>
        <fullName evidence="2">Uncharacterized protein</fullName>
    </submittedName>
</protein>
<organism evidence="2 3">
    <name type="scientific">Bradyrhizobium lablabi</name>
    <dbReference type="NCBI Taxonomy" id="722472"/>
    <lineage>
        <taxon>Bacteria</taxon>
        <taxon>Pseudomonadati</taxon>
        <taxon>Pseudomonadota</taxon>
        <taxon>Alphaproteobacteria</taxon>
        <taxon>Hyphomicrobiales</taxon>
        <taxon>Nitrobacteraceae</taxon>
        <taxon>Bradyrhizobium</taxon>
    </lineage>
</organism>
<evidence type="ECO:0000313" key="2">
    <source>
        <dbReference type="EMBL" id="SHK59972.1"/>
    </source>
</evidence>
<evidence type="ECO:0000256" key="1">
    <source>
        <dbReference type="SAM" id="SignalP"/>
    </source>
</evidence>